<dbReference type="Gene3D" id="3.30.450.20">
    <property type="entry name" value="PAS domain"/>
    <property type="match status" value="1"/>
</dbReference>
<dbReference type="CDD" id="cd00077">
    <property type="entry name" value="HDc"/>
    <property type="match status" value="1"/>
</dbReference>
<name>A0A0F9HEP4_9ZZZZ</name>
<dbReference type="PROSITE" id="PS51831">
    <property type="entry name" value="HD"/>
    <property type="match status" value="1"/>
</dbReference>
<sequence length="445" mass="51483">MKKQRNIMVQFTLITFITVLVVSFGLGEFLARRVRENLINTHIDLLPRIVQYAVEDHPDFYVFMQSYPELGPSTDVEDFFYDLLTFGSITRLKVMAKDGTIVWSDESAIVGKNFSDNTLFRRAVGGEIVYSYRFSRKEENIAGTNKSIILEIYTPVYKGNELVGVLELYESDSQLYVNIQKNRRTVWLLVTAAGAAIYISLFLIFYKIYQFQKQTSKRLLQTQDVTIFALAYQAELRDIVTGRHLERTSMYVKILAEELSRDEKYRSYLTKDYINDLVKSAPLHDIGKVGVPDFILRKPGKWTVEEFEEIKKHSQLGHKIMTKVEERLTFQSFLKIAIQIILSHHERWNGTGYPAGLSGEDIPLSARIMALADVYDALRTERPYKEIIFHEKCREIIISERGRHFDPRMVDAFLSRETDFNFISRKFMDDHTASSLSDVGSTAFS</sequence>
<dbReference type="InterPro" id="IPR006674">
    <property type="entry name" value="HD_domain"/>
</dbReference>
<dbReference type="PROSITE" id="PS51832">
    <property type="entry name" value="HD_GYP"/>
    <property type="match status" value="1"/>
</dbReference>
<reference evidence="4" key="1">
    <citation type="journal article" date="2015" name="Nature">
        <title>Complex archaea that bridge the gap between prokaryotes and eukaryotes.</title>
        <authorList>
            <person name="Spang A."/>
            <person name="Saw J.H."/>
            <person name="Jorgensen S.L."/>
            <person name="Zaremba-Niedzwiedzka K."/>
            <person name="Martijn J."/>
            <person name="Lind A.E."/>
            <person name="van Eijk R."/>
            <person name="Schleper C."/>
            <person name="Guy L."/>
            <person name="Ettema T.J."/>
        </authorList>
    </citation>
    <scope>NUCLEOTIDE SEQUENCE</scope>
</reference>
<dbReference type="SMART" id="SM00471">
    <property type="entry name" value="HDc"/>
    <property type="match status" value="1"/>
</dbReference>
<comment type="caution">
    <text evidence="4">The sequence shown here is derived from an EMBL/GenBank/DDBJ whole genome shotgun (WGS) entry which is preliminary data.</text>
</comment>
<accession>A0A0F9HEP4</accession>
<protein>
    <submittedName>
        <fullName evidence="4">Uncharacterized protein</fullName>
    </submittedName>
</protein>
<evidence type="ECO:0000259" key="3">
    <source>
        <dbReference type="PROSITE" id="PS51832"/>
    </source>
</evidence>
<dbReference type="AlphaFoldDB" id="A0A0F9HEP4"/>
<dbReference type="InterPro" id="IPR029151">
    <property type="entry name" value="Sensor-like_sf"/>
</dbReference>
<evidence type="ECO:0000313" key="4">
    <source>
        <dbReference type="EMBL" id="KKM01617.1"/>
    </source>
</evidence>
<feature type="transmembrane region" description="Helical" evidence="1">
    <location>
        <begin position="186"/>
        <end position="209"/>
    </location>
</feature>
<dbReference type="EMBL" id="LAZR01017149">
    <property type="protein sequence ID" value="KKM01617.1"/>
    <property type="molecule type" value="Genomic_DNA"/>
</dbReference>
<feature type="domain" description="HD-GYP" evidence="3">
    <location>
        <begin position="219"/>
        <end position="429"/>
    </location>
</feature>
<keyword evidence="1" id="KW-0472">Membrane</keyword>
<keyword evidence="1" id="KW-0812">Transmembrane</keyword>
<dbReference type="InterPro" id="IPR052020">
    <property type="entry name" value="Cyclic_di-GMP/3'3'-cGAMP_PDE"/>
</dbReference>
<organism evidence="4">
    <name type="scientific">marine sediment metagenome</name>
    <dbReference type="NCBI Taxonomy" id="412755"/>
    <lineage>
        <taxon>unclassified sequences</taxon>
        <taxon>metagenomes</taxon>
        <taxon>ecological metagenomes</taxon>
    </lineage>
</organism>
<dbReference type="PANTHER" id="PTHR45228">
    <property type="entry name" value="CYCLIC DI-GMP PHOSPHODIESTERASE TM_0186-RELATED"/>
    <property type="match status" value="1"/>
</dbReference>
<evidence type="ECO:0000256" key="1">
    <source>
        <dbReference type="SAM" id="Phobius"/>
    </source>
</evidence>
<dbReference type="InterPro" id="IPR003607">
    <property type="entry name" value="HD/PDEase_dom"/>
</dbReference>
<dbReference type="Gene3D" id="1.10.3210.10">
    <property type="entry name" value="Hypothetical protein af1432"/>
    <property type="match status" value="1"/>
</dbReference>
<dbReference type="Pfam" id="PF13487">
    <property type="entry name" value="HD_5"/>
    <property type="match status" value="1"/>
</dbReference>
<dbReference type="InterPro" id="IPR037522">
    <property type="entry name" value="HD_GYP_dom"/>
</dbReference>
<proteinExistence type="predicted"/>
<gene>
    <name evidence="4" type="ORF">LCGC14_1792630</name>
</gene>
<dbReference type="SUPFAM" id="SSF103190">
    <property type="entry name" value="Sensory domain-like"/>
    <property type="match status" value="1"/>
</dbReference>
<keyword evidence="1" id="KW-1133">Transmembrane helix</keyword>
<evidence type="ECO:0000259" key="2">
    <source>
        <dbReference type="PROSITE" id="PS51831"/>
    </source>
</evidence>
<feature type="domain" description="HD" evidence="2">
    <location>
        <begin position="241"/>
        <end position="378"/>
    </location>
</feature>
<dbReference type="PANTHER" id="PTHR45228:SF5">
    <property type="entry name" value="CYCLIC DI-GMP PHOSPHODIESTERASE VC_1348-RELATED"/>
    <property type="match status" value="1"/>
</dbReference>
<dbReference type="SUPFAM" id="SSF109604">
    <property type="entry name" value="HD-domain/PDEase-like"/>
    <property type="match status" value="1"/>
</dbReference>